<keyword evidence="33" id="KW-1185">Reference proteome</keyword>
<keyword evidence="29" id="KW-0175">Coiled coil</keyword>
<dbReference type="SUPFAM" id="SSF47459">
    <property type="entry name" value="HLH, helix-loop-helix DNA-binding domain"/>
    <property type="match status" value="1"/>
</dbReference>
<keyword evidence="11" id="KW-0805">Transcription regulation</keyword>
<comment type="subcellular location">
    <subcellularLocation>
        <location evidence="3">Cytoplasmic vesicle</location>
        <location evidence="3">COPII-coated vesicle membrane</location>
        <topology evidence="3">Multi-pass membrane protein</topology>
    </subcellularLocation>
    <subcellularLocation>
        <location evidence="2">Endoplasmic reticulum membrane</location>
        <topology evidence="2">Multi-pass membrane protein</topology>
    </subcellularLocation>
    <subcellularLocation>
        <location evidence="4">Golgi apparatus membrane</location>
        <topology evidence="4">Multi-pass membrane protein</topology>
    </subcellularLocation>
    <subcellularLocation>
        <location evidence="1">Nucleus</location>
    </subcellularLocation>
</comment>
<keyword evidence="7" id="KW-0812">Transmembrane</keyword>
<evidence type="ECO:0000256" key="29">
    <source>
        <dbReference type="SAM" id="Coils"/>
    </source>
</evidence>
<evidence type="ECO:0000256" key="14">
    <source>
        <dbReference type="ARBA" id="ARBA00023125"/>
    </source>
</evidence>
<protein>
    <recommendedName>
        <fullName evidence="23">Sterol regulatory element-binding protein 1</fullName>
    </recommendedName>
    <alternativeName>
        <fullName evidence="24">Sterol regulatory element-binding transcription factor 1</fullName>
    </alternativeName>
</protein>
<dbReference type="GO" id="GO:0005789">
    <property type="term" value="C:endoplasmic reticulum membrane"/>
    <property type="evidence" value="ECO:0007669"/>
    <property type="project" value="UniProtKB-SubCell"/>
</dbReference>
<evidence type="ECO:0000256" key="18">
    <source>
        <dbReference type="ARBA" id="ARBA00023166"/>
    </source>
</evidence>
<keyword evidence="14" id="KW-0238">DNA-binding</keyword>
<keyword evidence="12" id="KW-0333">Golgi apparatus</keyword>
<reference evidence="32 33" key="1">
    <citation type="journal article" date="2018" name="Proc. R. Soc. B">
        <title>A non-coding region near Follistatin controls head colour polymorphism in the Gouldian finch.</title>
        <authorList>
            <person name="Toomey M.B."/>
            <person name="Marques C.I."/>
            <person name="Andrade P."/>
            <person name="Araujo P.M."/>
            <person name="Sabatino S."/>
            <person name="Gazda M.A."/>
            <person name="Afonso S."/>
            <person name="Lopes R.J."/>
            <person name="Corbo J.C."/>
            <person name="Carneiro M."/>
        </authorList>
    </citation>
    <scope>NUCLEOTIDE SEQUENCE [LARGE SCALE GENOMIC DNA]</scope>
    <source>
        <strain evidence="32">Red01</strain>
        <tissue evidence="32">Muscle</tissue>
    </source>
</reference>
<feature type="compositionally biased region" description="Low complexity" evidence="30">
    <location>
        <begin position="463"/>
        <end position="492"/>
    </location>
</feature>
<evidence type="ECO:0000256" key="10">
    <source>
        <dbReference type="ARBA" id="ARBA00022989"/>
    </source>
</evidence>
<organism evidence="32 33">
    <name type="scientific">Chloebia gouldiae</name>
    <name type="common">Gouldian finch</name>
    <name type="synonym">Erythrura gouldiae</name>
    <dbReference type="NCBI Taxonomy" id="44316"/>
    <lineage>
        <taxon>Eukaryota</taxon>
        <taxon>Metazoa</taxon>
        <taxon>Chordata</taxon>
        <taxon>Craniata</taxon>
        <taxon>Vertebrata</taxon>
        <taxon>Euteleostomi</taxon>
        <taxon>Archelosauria</taxon>
        <taxon>Archosauria</taxon>
        <taxon>Dinosauria</taxon>
        <taxon>Saurischia</taxon>
        <taxon>Theropoda</taxon>
        <taxon>Coelurosauria</taxon>
        <taxon>Aves</taxon>
        <taxon>Neognathae</taxon>
        <taxon>Neoaves</taxon>
        <taxon>Telluraves</taxon>
        <taxon>Australaves</taxon>
        <taxon>Passeriformes</taxon>
        <taxon>Passeroidea</taxon>
        <taxon>Passeridae</taxon>
        <taxon>Chloebia</taxon>
    </lineage>
</organism>
<evidence type="ECO:0000256" key="23">
    <source>
        <dbReference type="ARBA" id="ARBA00039749"/>
    </source>
</evidence>
<feature type="domain" description="BHLH" evidence="31">
    <location>
        <begin position="355"/>
        <end position="405"/>
    </location>
</feature>
<dbReference type="GO" id="GO:0000139">
    <property type="term" value="C:Golgi membrane"/>
    <property type="evidence" value="ECO:0007669"/>
    <property type="project" value="UniProtKB-SubCell"/>
</dbReference>
<evidence type="ECO:0000313" key="33">
    <source>
        <dbReference type="Proteomes" id="UP000276834"/>
    </source>
</evidence>
<comment type="subunit">
    <text evidence="27">Efficient DNA binding of the soluble transcription factor fragment requires dimerization with another bHLH protein. Interacts with CEBPA, the interaction produces a transcriptional synergy. Interacts with LMNA.</text>
</comment>
<feature type="region of interest" description="Disordered" evidence="30">
    <location>
        <begin position="59"/>
        <end position="131"/>
    </location>
</feature>
<dbReference type="PANTHER" id="PTHR46062:SF2">
    <property type="entry name" value="STEROL REGULATORY ELEMENT-BINDING PROTEIN 1"/>
    <property type="match status" value="1"/>
</dbReference>
<evidence type="ECO:0000256" key="7">
    <source>
        <dbReference type="ARBA" id="ARBA00022692"/>
    </source>
</evidence>
<dbReference type="GO" id="GO:0000981">
    <property type="term" value="F:DNA-binding transcription factor activity, RNA polymerase II-specific"/>
    <property type="evidence" value="ECO:0007669"/>
    <property type="project" value="TreeGrafter"/>
</dbReference>
<dbReference type="GO" id="GO:0008203">
    <property type="term" value="P:cholesterol metabolic process"/>
    <property type="evidence" value="ECO:0007669"/>
    <property type="project" value="UniProtKB-KW"/>
</dbReference>
<evidence type="ECO:0000256" key="27">
    <source>
        <dbReference type="ARBA" id="ARBA00047005"/>
    </source>
</evidence>
<gene>
    <name evidence="32" type="ORF">DV515_00013474</name>
</gene>
<evidence type="ECO:0000256" key="22">
    <source>
        <dbReference type="ARBA" id="ARBA00038460"/>
    </source>
</evidence>
<evidence type="ECO:0000256" key="5">
    <source>
        <dbReference type="ARBA" id="ARBA00022548"/>
    </source>
</evidence>
<evidence type="ECO:0000256" key="15">
    <source>
        <dbReference type="ARBA" id="ARBA00023136"/>
    </source>
</evidence>
<proteinExistence type="inferred from homology"/>
<keyword evidence="20" id="KW-0539">Nucleus</keyword>
<evidence type="ECO:0000256" key="6">
    <source>
        <dbReference type="ARBA" id="ARBA00022553"/>
    </source>
</evidence>
<feature type="compositionally biased region" description="Basic and acidic residues" evidence="30">
    <location>
        <begin position="1099"/>
        <end position="1108"/>
    </location>
</feature>
<feature type="compositionally biased region" description="Pro residues" evidence="30">
    <location>
        <begin position="103"/>
        <end position="112"/>
    </location>
</feature>
<comment type="similarity">
    <text evidence="22">Belongs to the SREBP family.</text>
</comment>
<keyword evidence="13" id="KW-0443">Lipid metabolism</keyword>
<dbReference type="InterPro" id="IPR011598">
    <property type="entry name" value="bHLH_dom"/>
</dbReference>
<keyword evidence="16" id="KW-0010">Activator</keyword>
<keyword evidence="19" id="KW-0753">Steroid metabolism</keyword>
<evidence type="ECO:0000256" key="21">
    <source>
        <dbReference type="ARBA" id="ARBA00023329"/>
    </source>
</evidence>
<feature type="coiled-coil region" evidence="29">
    <location>
        <begin position="395"/>
        <end position="425"/>
    </location>
</feature>
<evidence type="ECO:0000256" key="25">
    <source>
        <dbReference type="ARBA" id="ARBA00045313"/>
    </source>
</evidence>
<sequence>MSALAFDDAALEGLAPSLGLSGASDIDTALLSDIDDMLQLINTPDNDFSGLFDSPFSAPESAVPPGLPSTPGTLNTFLGPSKPPPAAPTGSAYAGPPGMATFTPPPPAPLLPAPSLGVKEEPSVVPSSQPQPGVMLAPSFVPASPSPFTPQPLVGYQNQHSFSAVQPGSAGQTLPSPLPTPQPSQPVTLPGPVQNVAPQQLLAAAAPTTQSVSPQIQSVPVSPGPGAGVPMTPTAPLTPAAPQVLLQPHFIKADSLLLTAVKADASSAKTSSIASLATSASGSATPLQVPVGATAGSCEVGRCFGTVTDPTLHPQALVSGGTILATVPLVVDAEKLPINRLAPSGKPALVQSRGEKRTAHNAIEKRYRSSINDKIVELKDLVVGTEAKLNKSAILRKAIEYIRFLQQSNQKLKQENLTLKMAMQKNQPVKDLGTHCSRSTKAEAPMEVVKAEVMEMLTPPPSDVGSPSHSSPLSLSGGSSNSSSDSEPDSPLCAHGKVKQEHPPPSPSSQGMLDRSRMALCTFVFLCLSFNPLASLLRGSGSPAPLGSQDTAGPGRSIMAESGTLEDPWGWTQWLWPTLAFWALNVALVLGAVVRLFVCGEPVTRPHSEPSILFWRHRRQADLDLDRGDFAQGAQHLRTALGALGRPLPASHGDLACSLLWTLLRHLLQRLWVGRWLAARAGGLRPDPPPPAHVRQSARDAAMAYHRLHQLHLAGKQAGGHLLAINLALSAVNLAECAGDAISVAALAEIYVAAALRIKASLHRCFHFLARPFLCSARRVALSHGGAVPPAMQWLCHPLGHRFFVDGDWAVKGVPRETIYSSAGNPVDPLAQVTQLFREHLLEKALCCVAMPEPGRPTAQGEGRFSDALEYLQLLNGCSDVSGTPGPTPSIASGLAAVTGTDPVSKWWASFIGIVIHWLQGDEEGAERLYPLVETMPRALQSSEKPLPRAALHSFRAVRALLSKQDGSQATLSHCEKASSCLRESLELGSPPKGTIDKAVQLLLCDLLLVTRTNLWQQQMGASQQRSCLYQASALELRGFQQDLSSLRRLAQTLRPAMRRVFLHEATARLMARASPTRTHQLLDRSLRRRGVQGSKTAGEPESHPTPREHAEALLLACCYLPPSFLAGPGQRVGMLAEAARTLDKLGDRRTLHDCQQMIIKLGSGTTVTSG</sequence>
<dbReference type="FunFam" id="4.10.280.10:FF:000016">
    <property type="entry name" value="Sterol regulatory element-binding transcription factor 1"/>
    <property type="match status" value="1"/>
</dbReference>
<dbReference type="CDD" id="cd18921">
    <property type="entry name" value="bHLHzip_SREBP1"/>
    <property type="match status" value="1"/>
</dbReference>
<dbReference type="PROSITE" id="PS50888">
    <property type="entry name" value="BHLH"/>
    <property type="match status" value="1"/>
</dbReference>
<dbReference type="OrthoDB" id="2133190at2759"/>
<evidence type="ECO:0000256" key="4">
    <source>
        <dbReference type="ARBA" id="ARBA00004653"/>
    </source>
</evidence>
<evidence type="ECO:0000256" key="19">
    <source>
        <dbReference type="ARBA" id="ARBA00023221"/>
    </source>
</evidence>
<comment type="function">
    <text evidence="26">Key transcription factor that regulates expression of genes involved in cholesterol biosynthesis and lipid homeostasis. Binds to the sterol regulatory element 1 (SRE-1) (5'-ATCACCCCAC-3'). Has dual sequence specificity binding to both an E-box motif (5'-ATCACGTGA-3') and to SRE-1 (5'-ATCACCCCAC-3'). Regulates the promoters of genes involved in cholesterol biosynthesis and the LDL receptor (LDLR) pathway of sterol regulation.</text>
</comment>
<evidence type="ECO:0000256" key="17">
    <source>
        <dbReference type="ARBA" id="ARBA00023163"/>
    </source>
</evidence>
<evidence type="ECO:0000256" key="28">
    <source>
        <dbReference type="ARBA" id="ARBA00049702"/>
    </source>
</evidence>
<evidence type="ECO:0000256" key="8">
    <source>
        <dbReference type="ARBA" id="ARBA00022824"/>
    </source>
</evidence>
<evidence type="ECO:0000256" key="2">
    <source>
        <dbReference type="ARBA" id="ARBA00004477"/>
    </source>
</evidence>
<dbReference type="SMART" id="SM00353">
    <property type="entry name" value="HLH"/>
    <property type="match status" value="1"/>
</dbReference>
<evidence type="ECO:0000256" key="11">
    <source>
        <dbReference type="ARBA" id="ARBA00023015"/>
    </source>
</evidence>
<keyword evidence="6" id="KW-0597">Phosphoprotein</keyword>
<name>A0A3L8S1C1_CHLGU</name>
<dbReference type="InterPro" id="IPR036638">
    <property type="entry name" value="HLH_DNA-bd_sf"/>
</dbReference>
<dbReference type="Gene3D" id="4.10.280.10">
    <property type="entry name" value="Helix-loop-helix DNA-binding domain"/>
    <property type="match status" value="1"/>
</dbReference>
<keyword evidence="21" id="KW-0968">Cytoplasmic vesicle</keyword>
<feature type="region of interest" description="Disordered" evidence="30">
    <location>
        <begin position="163"/>
        <end position="187"/>
    </location>
</feature>
<evidence type="ECO:0000256" key="3">
    <source>
        <dbReference type="ARBA" id="ARBA00004557"/>
    </source>
</evidence>
<evidence type="ECO:0000259" key="31">
    <source>
        <dbReference type="PROSITE" id="PS50888"/>
    </source>
</evidence>
<evidence type="ECO:0000256" key="26">
    <source>
        <dbReference type="ARBA" id="ARBA00045371"/>
    </source>
</evidence>
<evidence type="ECO:0000256" key="30">
    <source>
        <dbReference type="SAM" id="MobiDB-lite"/>
    </source>
</evidence>
<evidence type="ECO:0000256" key="20">
    <source>
        <dbReference type="ARBA" id="ARBA00023242"/>
    </source>
</evidence>
<dbReference type="GO" id="GO:0012507">
    <property type="term" value="C:ER to Golgi transport vesicle membrane"/>
    <property type="evidence" value="ECO:0007669"/>
    <property type="project" value="UniProtKB-SubCell"/>
</dbReference>
<keyword evidence="18" id="KW-1207">Sterol metabolism</keyword>
<accession>A0A3L8S1C1</accession>
<keyword evidence="5" id="KW-0153">Cholesterol metabolism</keyword>
<dbReference type="GO" id="GO:0000978">
    <property type="term" value="F:RNA polymerase II cis-regulatory region sequence-specific DNA binding"/>
    <property type="evidence" value="ECO:0007669"/>
    <property type="project" value="TreeGrafter"/>
</dbReference>
<dbReference type="STRING" id="44316.ENSEGOP00005017311"/>
<comment type="caution">
    <text evidence="32">The sequence shown here is derived from an EMBL/GenBank/DDBJ whole genome shotgun (WGS) entry which is preliminary data.</text>
</comment>
<keyword evidence="17" id="KW-0804">Transcription</keyword>
<dbReference type="AlphaFoldDB" id="A0A3L8S1C1"/>
<dbReference type="Pfam" id="PF00010">
    <property type="entry name" value="HLH"/>
    <property type="match status" value="1"/>
</dbReference>
<dbReference type="EMBL" id="QUSF01000092">
    <property type="protein sequence ID" value="RLV93347.1"/>
    <property type="molecule type" value="Genomic_DNA"/>
</dbReference>
<feature type="region of interest" description="Disordered" evidence="30">
    <location>
        <begin position="457"/>
        <end position="513"/>
    </location>
</feature>
<evidence type="ECO:0000256" key="24">
    <source>
        <dbReference type="ARBA" id="ARBA00042215"/>
    </source>
</evidence>
<comment type="function">
    <text evidence="25">Precursor of the transcription factor form (Processed sterol regulatory element-binding protein 1), which is embedded in the endoplasmic reticulum membrane. Low sterol concentrations promote processing of this form, releasing the transcription factor form that translocates into the nucleus and activates transcription of genes involved in cholesterol biosynthesis and lipid homeostasis.</text>
</comment>
<keyword evidence="10" id="KW-1133">Transmembrane helix</keyword>
<keyword evidence="9" id="KW-0832">Ubl conjugation</keyword>
<evidence type="ECO:0000256" key="16">
    <source>
        <dbReference type="ARBA" id="ARBA00023159"/>
    </source>
</evidence>
<evidence type="ECO:0000256" key="12">
    <source>
        <dbReference type="ARBA" id="ARBA00023034"/>
    </source>
</evidence>
<evidence type="ECO:0000256" key="1">
    <source>
        <dbReference type="ARBA" id="ARBA00004123"/>
    </source>
</evidence>
<dbReference type="Proteomes" id="UP000276834">
    <property type="component" value="Unassembled WGS sequence"/>
</dbReference>
<feature type="region of interest" description="Disordered" evidence="30">
    <location>
        <begin position="1085"/>
        <end position="1108"/>
    </location>
</feature>
<evidence type="ECO:0000256" key="13">
    <source>
        <dbReference type="ARBA" id="ARBA00023098"/>
    </source>
</evidence>
<keyword evidence="15" id="KW-0472">Membrane</keyword>
<dbReference type="GO" id="GO:0046983">
    <property type="term" value="F:protein dimerization activity"/>
    <property type="evidence" value="ECO:0007669"/>
    <property type="project" value="InterPro"/>
</dbReference>
<dbReference type="PANTHER" id="PTHR46062">
    <property type="entry name" value="STEROL REGULATORY ELEMENT-BINDING PROTEIN"/>
    <property type="match status" value="1"/>
</dbReference>
<comment type="subunit">
    <text evidence="28">Forms a tight complex with SCAP, the SCAP-SREBP complex, in the endoplasmic reticulum membrane and the Golgi apparatus. Interacts with PAQR3; the interaction anchors the SCAP-SREBP complex to the Golgi apparatus in low cholesterol conditions.</text>
</comment>
<keyword evidence="8" id="KW-0256">Endoplasmic reticulum</keyword>
<evidence type="ECO:0000256" key="9">
    <source>
        <dbReference type="ARBA" id="ARBA00022843"/>
    </source>
</evidence>
<dbReference type="GO" id="GO:0005634">
    <property type="term" value="C:nucleus"/>
    <property type="evidence" value="ECO:0007669"/>
    <property type="project" value="UniProtKB-SubCell"/>
</dbReference>
<evidence type="ECO:0000313" key="32">
    <source>
        <dbReference type="EMBL" id="RLV93347.1"/>
    </source>
</evidence>